<keyword evidence="4 8" id="KW-0378">Hydrolase</keyword>
<dbReference type="InterPro" id="IPR014186">
    <property type="entry name" value="S-formylglutathione_hydrol"/>
</dbReference>
<evidence type="ECO:0000313" key="10">
    <source>
        <dbReference type="Proteomes" id="UP000015961"/>
    </source>
</evidence>
<dbReference type="Proteomes" id="UP000015961">
    <property type="component" value="Unassembled WGS sequence"/>
</dbReference>
<evidence type="ECO:0000256" key="7">
    <source>
        <dbReference type="PIRSR" id="PIRSR614186-1"/>
    </source>
</evidence>
<dbReference type="eggNOG" id="COG0627">
    <property type="taxonomic scope" value="Bacteria"/>
</dbReference>
<name>S0KP37_9ENTE</name>
<dbReference type="GO" id="GO:0018738">
    <property type="term" value="F:S-formylglutathione hydrolase activity"/>
    <property type="evidence" value="ECO:0007669"/>
    <property type="project" value="UniProtKB-UniRule"/>
</dbReference>
<gene>
    <name evidence="9" type="ORF">I573_00978</name>
</gene>
<proteinExistence type="inferred from homology"/>
<dbReference type="GO" id="GO:0005829">
    <property type="term" value="C:cytosol"/>
    <property type="evidence" value="ECO:0007669"/>
    <property type="project" value="TreeGrafter"/>
</dbReference>
<feature type="active site" description="Charge relay system" evidence="7">
    <location>
        <position position="221"/>
    </location>
</feature>
<dbReference type="AlphaFoldDB" id="S0KP37"/>
<dbReference type="NCBIfam" id="TIGR02821">
    <property type="entry name" value="fghA_ester_D"/>
    <property type="match status" value="1"/>
</dbReference>
<evidence type="ECO:0000256" key="6">
    <source>
        <dbReference type="NCBIfam" id="TIGR02821"/>
    </source>
</evidence>
<feature type="active site" description="Charge relay system" evidence="7">
    <location>
        <position position="147"/>
    </location>
</feature>
<feature type="active site" description="Charge relay system" evidence="7">
    <location>
        <position position="254"/>
    </location>
</feature>
<dbReference type="Pfam" id="PF00756">
    <property type="entry name" value="Esterase"/>
    <property type="match status" value="1"/>
</dbReference>
<dbReference type="RefSeq" id="WP_016186048.1">
    <property type="nucleotide sequence ID" value="NZ_ASWO01000003.1"/>
</dbReference>
<organism evidence="9 10">
    <name type="scientific">Enterococcus sulfureus ATCC 49903</name>
    <dbReference type="NCBI Taxonomy" id="1140003"/>
    <lineage>
        <taxon>Bacteria</taxon>
        <taxon>Bacillati</taxon>
        <taxon>Bacillota</taxon>
        <taxon>Bacilli</taxon>
        <taxon>Lactobacillales</taxon>
        <taxon>Enterococcaceae</taxon>
        <taxon>Enterococcus</taxon>
    </lineage>
</organism>
<evidence type="ECO:0000256" key="3">
    <source>
        <dbReference type="ARBA" id="ARBA00022487"/>
    </source>
</evidence>
<dbReference type="PANTHER" id="PTHR10061:SF0">
    <property type="entry name" value="S-FORMYLGLUTATHIONE HYDROLASE"/>
    <property type="match status" value="1"/>
</dbReference>
<comment type="function">
    <text evidence="8">Serine hydrolase involved in the detoxification of formaldehyde.</text>
</comment>
<dbReference type="PANTHER" id="PTHR10061">
    <property type="entry name" value="S-FORMYLGLUTATHIONE HYDROLASE"/>
    <property type="match status" value="1"/>
</dbReference>
<dbReference type="GO" id="GO:0052689">
    <property type="term" value="F:carboxylic ester hydrolase activity"/>
    <property type="evidence" value="ECO:0007669"/>
    <property type="project" value="UniProtKB-KW"/>
</dbReference>
<dbReference type="OrthoDB" id="9777383at2"/>
<comment type="similarity">
    <text evidence="1 8">Belongs to the esterase D family.</text>
</comment>
<dbReference type="EC" id="3.1.2.12" evidence="2 6"/>
<keyword evidence="3 8" id="KW-0719">Serine esterase</keyword>
<evidence type="ECO:0000256" key="2">
    <source>
        <dbReference type="ARBA" id="ARBA00012479"/>
    </source>
</evidence>
<comment type="caution">
    <text evidence="9">The sequence shown here is derived from an EMBL/GenBank/DDBJ whole genome shotgun (WGS) entry which is preliminary data.</text>
</comment>
<accession>S0KP37</accession>
<evidence type="ECO:0000256" key="1">
    <source>
        <dbReference type="ARBA" id="ARBA00005622"/>
    </source>
</evidence>
<dbReference type="InterPro" id="IPR000801">
    <property type="entry name" value="Esterase-like"/>
</dbReference>
<evidence type="ECO:0000313" key="9">
    <source>
        <dbReference type="EMBL" id="EOT86225.1"/>
    </source>
</evidence>
<comment type="catalytic activity">
    <reaction evidence="5 8">
        <text>S-formylglutathione + H2O = formate + glutathione + H(+)</text>
        <dbReference type="Rhea" id="RHEA:14961"/>
        <dbReference type="ChEBI" id="CHEBI:15377"/>
        <dbReference type="ChEBI" id="CHEBI:15378"/>
        <dbReference type="ChEBI" id="CHEBI:15740"/>
        <dbReference type="ChEBI" id="CHEBI:57688"/>
        <dbReference type="ChEBI" id="CHEBI:57925"/>
        <dbReference type="EC" id="3.1.2.12"/>
    </reaction>
</comment>
<reference evidence="9 10" key="1">
    <citation type="submission" date="2013-03" db="EMBL/GenBank/DDBJ databases">
        <title>The Genome Sequence of Enterococcus sulfureus ATCC_49903 (PacBio/Illumina hybrid assembly).</title>
        <authorList>
            <consortium name="The Broad Institute Genomics Platform"/>
            <consortium name="The Broad Institute Genome Sequencing Center for Infectious Disease"/>
            <person name="Earl A."/>
            <person name="Russ C."/>
            <person name="Gilmore M."/>
            <person name="Surin D."/>
            <person name="Walker B."/>
            <person name="Young S."/>
            <person name="Zeng Q."/>
            <person name="Gargeya S."/>
            <person name="Fitzgerald M."/>
            <person name="Haas B."/>
            <person name="Abouelleil A."/>
            <person name="Allen A.W."/>
            <person name="Alvarado L."/>
            <person name="Arachchi H.M."/>
            <person name="Berlin A.M."/>
            <person name="Chapman S.B."/>
            <person name="Gainer-Dewar J."/>
            <person name="Goldberg J."/>
            <person name="Griggs A."/>
            <person name="Gujja S."/>
            <person name="Hansen M."/>
            <person name="Howarth C."/>
            <person name="Imamovic A."/>
            <person name="Ireland A."/>
            <person name="Larimer J."/>
            <person name="McCowan C."/>
            <person name="Murphy C."/>
            <person name="Pearson M."/>
            <person name="Poon T.W."/>
            <person name="Priest M."/>
            <person name="Roberts A."/>
            <person name="Saif S."/>
            <person name="Shea T."/>
            <person name="Sisk P."/>
            <person name="Sykes S."/>
            <person name="Wortman J."/>
            <person name="Nusbaum C."/>
            <person name="Birren B."/>
        </authorList>
    </citation>
    <scope>NUCLEOTIDE SEQUENCE [LARGE SCALE GENOMIC DNA]</scope>
    <source>
        <strain evidence="9 10">ATCC 49903</strain>
    </source>
</reference>
<dbReference type="SUPFAM" id="SSF53474">
    <property type="entry name" value="alpha/beta-Hydrolases"/>
    <property type="match status" value="1"/>
</dbReference>
<keyword evidence="10" id="KW-1185">Reference proteome</keyword>
<dbReference type="GO" id="GO:0046294">
    <property type="term" value="P:formaldehyde catabolic process"/>
    <property type="evidence" value="ECO:0007669"/>
    <property type="project" value="InterPro"/>
</dbReference>
<evidence type="ECO:0000256" key="5">
    <source>
        <dbReference type="ARBA" id="ARBA00047590"/>
    </source>
</evidence>
<sequence length="274" mass="31292">MNLEQIEQHLVFGAKQTRYRHYANTLNSEMTFTLFLPENPNDQVISLIWWLSGLTCTDQNFSQKGQFQRYANEQNVAIIMPDTSPRGEAHDVSDWDLAQGASFYVDATQDPYREHYQMYTYLTEELPELVYPLIPNYSGKESIMGHSMGGHGALMIGLKNPERFMAISAFAPITNPSQTPWGQKAFEAYLGDKDWTSWDATSCLTQATVVPPMLITQGSADEFYEVQLEETNFVSAAKAKEANLTYQKVAGYDHSYYTIATFIEEHLKFHKQYI</sequence>
<dbReference type="InterPro" id="IPR029058">
    <property type="entry name" value="AB_hydrolase_fold"/>
</dbReference>
<protein>
    <recommendedName>
        <fullName evidence="2 6">S-formylglutathione hydrolase</fullName>
        <ecNumber evidence="2 6">3.1.2.12</ecNumber>
    </recommendedName>
</protein>
<dbReference type="EMBL" id="ASWO01000003">
    <property type="protein sequence ID" value="EOT86225.1"/>
    <property type="molecule type" value="Genomic_DNA"/>
</dbReference>
<evidence type="ECO:0000256" key="8">
    <source>
        <dbReference type="RuleBase" id="RU363068"/>
    </source>
</evidence>
<dbReference type="PATRIC" id="fig|1140003.3.peg.1556"/>
<evidence type="ECO:0000256" key="4">
    <source>
        <dbReference type="ARBA" id="ARBA00022801"/>
    </source>
</evidence>
<dbReference type="STRING" id="1140003.OMY_01611"/>
<dbReference type="Gene3D" id="3.40.50.1820">
    <property type="entry name" value="alpha/beta hydrolase"/>
    <property type="match status" value="1"/>
</dbReference>